<organism evidence="1">
    <name type="scientific">marine sediment metagenome</name>
    <dbReference type="NCBI Taxonomy" id="412755"/>
    <lineage>
        <taxon>unclassified sequences</taxon>
        <taxon>metagenomes</taxon>
        <taxon>ecological metagenomes</taxon>
    </lineage>
</organism>
<feature type="non-terminal residue" evidence="1">
    <location>
        <position position="1"/>
    </location>
</feature>
<gene>
    <name evidence="1" type="ORF">LCGC14_1000070</name>
</gene>
<dbReference type="EMBL" id="LAZR01003857">
    <property type="protein sequence ID" value="KKN14058.1"/>
    <property type="molecule type" value="Genomic_DNA"/>
</dbReference>
<sequence>DEYNIISKIIYFILKEEIFKKIEIKSLHPITFPNPLIPLLIRTIFDKILENLSTLFSTNKKIQKIKDKSSELSSMGMQTFPEMEQKGLRKTFIPGLFFEILELIVNELISERPENLFFLKCKRFFESPIIVDDYDKLLTSVLENIIIGLEKDFNEINSIKEARSLFNQLSRHGMVSLRIQNVFKNFERYHRFEKLKKK</sequence>
<evidence type="ECO:0000313" key="1">
    <source>
        <dbReference type="EMBL" id="KKN14058.1"/>
    </source>
</evidence>
<comment type="caution">
    <text evidence="1">The sequence shown here is derived from an EMBL/GenBank/DDBJ whole genome shotgun (WGS) entry which is preliminary data.</text>
</comment>
<proteinExistence type="predicted"/>
<protein>
    <submittedName>
        <fullName evidence="1">Uncharacterized protein</fullName>
    </submittedName>
</protein>
<name>A0A0F9R9F6_9ZZZZ</name>
<dbReference type="AlphaFoldDB" id="A0A0F9R9F6"/>
<reference evidence="1" key="1">
    <citation type="journal article" date="2015" name="Nature">
        <title>Complex archaea that bridge the gap between prokaryotes and eukaryotes.</title>
        <authorList>
            <person name="Spang A."/>
            <person name="Saw J.H."/>
            <person name="Jorgensen S.L."/>
            <person name="Zaremba-Niedzwiedzka K."/>
            <person name="Martijn J."/>
            <person name="Lind A.E."/>
            <person name="van Eijk R."/>
            <person name="Schleper C."/>
            <person name="Guy L."/>
            <person name="Ettema T.J."/>
        </authorList>
    </citation>
    <scope>NUCLEOTIDE SEQUENCE</scope>
</reference>
<accession>A0A0F9R9F6</accession>